<evidence type="ECO:0000313" key="3">
    <source>
        <dbReference type="EMBL" id="NAS18718.1"/>
    </source>
</evidence>
<reference evidence="3 4" key="1">
    <citation type="submission" date="2020-01" db="EMBL/GenBank/DDBJ databases">
        <title>Genome sequence of a 1,3-propanediol producer, Clostridium butyricum S3.</title>
        <authorList>
            <person name="Zhou J."/>
        </authorList>
    </citation>
    <scope>NUCLEOTIDE SEQUENCE [LARGE SCALE GENOMIC DNA]</scope>
    <source>
        <strain evidence="3 4">S3</strain>
    </source>
</reference>
<organism evidence="3 4">
    <name type="scientific">Clostridium butyricum</name>
    <dbReference type="NCBI Taxonomy" id="1492"/>
    <lineage>
        <taxon>Bacteria</taxon>
        <taxon>Bacillati</taxon>
        <taxon>Bacillota</taxon>
        <taxon>Clostridia</taxon>
        <taxon>Eubacteriales</taxon>
        <taxon>Clostridiaceae</taxon>
        <taxon>Clostridium</taxon>
    </lineage>
</organism>
<dbReference type="PANTHER" id="PTHR43364:SF4">
    <property type="entry name" value="NAD(P)-LINKED OXIDOREDUCTASE SUPERFAMILY PROTEIN"/>
    <property type="match status" value="1"/>
</dbReference>
<dbReference type="PANTHER" id="PTHR43364">
    <property type="entry name" value="NADH-SPECIFIC METHYLGLYOXAL REDUCTASE-RELATED"/>
    <property type="match status" value="1"/>
</dbReference>
<keyword evidence="1" id="KW-0560">Oxidoreductase</keyword>
<dbReference type="PRINTS" id="PR00069">
    <property type="entry name" value="ALDKETRDTASE"/>
</dbReference>
<dbReference type="InterPro" id="IPR023210">
    <property type="entry name" value="NADP_OxRdtase_dom"/>
</dbReference>
<dbReference type="CDD" id="cd19079">
    <property type="entry name" value="AKR_EcYajO-like"/>
    <property type="match status" value="1"/>
</dbReference>
<sequence>MKYIKLGNSDLNVSRICLGCMGFGDAEKGMHKWTLDEKKSAEIIKVALDYGINFFDTAVAYQNGTSEKYLGSAIRKFAKREDVVIATKFLPRTQDEINKGVSGREHIIQSLDTSLSNLGMDFIDLYIYHMWDYNTPIEEVMETLNDVITDGKVRYIGISNCYAWQLQKANMIAQMNGWNKFVSVQSHYNLIFRETEREMTGCCIDGNIAMTPYSALASGRLVKDSSETSERLEKDSFAKSKYDKTADVDRIIIERVAEIANKRKMTRIQIALGWLLTKVTSPIIGATKISHVEEAVKAISVQLSDEEIAYLEEPYVPHKLVGVMAGGN</sequence>
<dbReference type="Gene3D" id="3.20.20.100">
    <property type="entry name" value="NADP-dependent oxidoreductase domain"/>
    <property type="match status" value="1"/>
</dbReference>
<dbReference type="GO" id="GO:0016491">
    <property type="term" value="F:oxidoreductase activity"/>
    <property type="evidence" value="ECO:0007669"/>
    <property type="project" value="UniProtKB-KW"/>
</dbReference>
<dbReference type="Pfam" id="PF00248">
    <property type="entry name" value="Aldo_ket_red"/>
    <property type="match status" value="1"/>
</dbReference>
<dbReference type="SUPFAM" id="SSF51430">
    <property type="entry name" value="NAD(P)-linked oxidoreductase"/>
    <property type="match status" value="1"/>
</dbReference>
<evidence type="ECO:0000256" key="1">
    <source>
        <dbReference type="ARBA" id="ARBA00023002"/>
    </source>
</evidence>
<dbReference type="InterPro" id="IPR036812">
    <property type="entry name" value="NAD(P)_OxRdtase_dom_sf"/>
</dbReference>
<gene>
    <name evidence="3" type="ORF">GND98_012785</name>
</gene>
<dbReference type="GO" id="GO:0005829">
    <property type="term" value="C:cytosol"/>
    <property type="evidence" value="ECO:0007669"/>
    <property type="project" value="UniProtKB-ARBA"/>
</dbReference>
<dbReference type="EMBL" id="WOFV02000041">
    <property type="protein sequence ID" value="NAS18718.1"/>
    <property type="molecule type" value="Genomic_DNA"/>
</dbReference>
<dbReference type="InterPro" id="IPR050523">
    <property type="entry name" value="AKR_Detox_Biosynth"/>
</dbReference>
<evidence type="ECO:0000259" key="2">
    <source>
        <dbReference type="Pfam" id="PF00248"/>
    </source>
</evidence>
<dbReference type="AlphaFoldDB" id="A0A6L9EQ91"/>
<dbReference type="FunFam" id="3.20.20.100:FF:000004">
    <property type="entry name" value="Oxidoreductase, aldo/keto reductase"/>
    <property type="match status" value="1"/>
</dbReference>
<comment type="caution">
    <text evidence="3">The sequence shown here is derived from an EMBL/GenBank/DDBJ whole genome shotgun (WGS) entry which is preliminary data.</text>
</comment>
<dbReference type="Proteomes" id="UP000474042">
    <property type="component" value="Unassembled WGS sequence"/>
</dbReference>
<protein>
    <submittedName>
        <fullName evidence="3">Aldo/keto reductase</fullName>
    </submittedName>
</protein>
<accession>A0A6L9EQ91</accession>
<feature type="domain" description="NADP-dependent oxidoreductase" evidence="2">
    <location>
        <begin position="15"/>
        <end position="313"/>
    </location>
</feature>
<proteinExistence type="predicted"/>
<name>A0A6L9EQ91_CLOBU</name>
<dbReference type="InterPro" id="IPR020471">
    <property type="entry name" value="AKR"/>
</dbReference>
<evidence type="ECO:0000313" key="4">
    <source>
        <dbReference type="Proteomes" id="UP000474042"/>
    </source>
</evidence>